<dbReference type="Proteomes" id="UP000231162">
    <property type="component" value="Unassembled WGS sequence"/>
</dbReference>
<gene>
    <name evidence="1" type="ORF">COT79_01725</name>
</gene>
<accession>A0A2M6RAH6</accession>
<organism evidence="1 2">
    <name type="scientific">Candidatus Berkelbacteria bacterium CG10_big_fil_rev_8_21_14_0_10_43_14</name>
    <dbReference type="NCBI Taxonomy" id="1974515"/>
    <lineage>
        <taxon>Bacteria</taxon>
        <taxon>Candidatus Berkelbacteria</taxon>
    </lineage>
</organism>
<dbReference type="EMBL" id="PEZX01000025">
    <property type="protein sequence ID" value="PIS06971.1"/>
    <property type="molecule type" value="Genomic_DNA"/>
</dbReference>
<name>A0A2M6RAH6_9BACT</name>
<sequence length="298" mass="33005">MVFCAVTCMQVAHARVIRVPGNSKTECPYTIAAALGSAEEYLGGGSAWSPVPGSYLHSLFLKDLSGYREGLSSLPEVKSKAGTVPEVNRYLAEAGFSDIVLDPQSDFGVAGIMKLKLDWLQKGNSTEVAYEGKSYPAVKQTAGVYFFETKESKKPIVCVEAKNGDWVCFADAYDDEGIINFINGPLCEGLKRTKDYSYVVFPMVNLREKKDMKWIRGMSYGKNRIDQAFQVNALQLDCVGARVESGVGMGISKGIDIERGVVFDKPFLCWVQRRKENREVVIFAAWVCPDMWGDPNQK</sequence>
<protein>
    <submittedName>
        <fullName evidence="1">Uncharacterized protein</fullName>
    </submittedName>
</protein>
<dbReference type="AlphaFoldDB" id="A0A2M6RAH6"/>
<evidence type="ECO:0000313" key="1">
    <source>
        <dbReference type="EMBL" id="PIS06971.1"/>
    </source>
</evidence>
<evidence type="ECO:0000313" key="2">
    <source>
        <dbReference type="Proteomes" id="UP000231162"/>
    </source>
</evidence>
<proteinExistence type="predicted"/>
<comment type="caution">
    <text evidence="1">The sequence shown here is derived from an EMBL/GenBank/DDBJ whole genome shotgun (WGS) entry which is preliminary data.</text>
</comment>
<reference evidence="2" key="1">
    <citation type="submission" date="2017-09" db="EMBL/GenBank/DDBJ databases">
        <title>Depth-based differentiation of microbial function through sediment-hosted aquifers and enrichment of novel symbionts in the deep terrestrial subsurface.</title>
        <authorList>
            <person name="Probst A.J."/>
            <person name="Ladd B."/>
            <person name="Jarett J.K."/>
            <person name="Geller-Mcgrath D.E."/>
            <person name="Sieber C.M.K."/>
            <person name="Emerson J.B."/>
            <person name="Anantharaman K."/>
            <person name="Thomas B.C."/>
            <person name="Malmstrom R."/>
            <person name="Stieglmeier M."/>
            <person name="Klingl A."/>
            <person name="Woyke T."/>
            <person name="Ryan C.M."/>
            <person name="Banfield J.F."/>
        </authorList>
    </citation>
    <scope>NUCLEOTIDE SEQUENCE [LARGE SCALE GENOMIC DNA]</scope>
</reference>